<dbReference type="Proteomes" id="UP000017836">
    <property type="component" value="Unassembled WGS sequence"/>
</dbReference>
<reference evidence="3" key="1">
    <citation type="journal article" date="2013" name="Science">
        <title>The Amborella genome and the evolution of flowering plants.</title>
        <authorList>
            <consortium name="Amborella Genome Project"/>
        </authorList>
    </citation>
    <scope>NUCLEOTIDE SEQUENCE [LARGE SCALE GENOMIC DNA]</scope>
</reference>
<gene>
    <name evidence="2" type="ORF">AMTR_s00070p00126280</name>
</gene>
<accession>U5D4V3</accession>
<dbReference type="HOGENOM" id="CLU_1733958_0_0_1"/>
<name>U5D4V3_AMBTC</name>
<sequence length="151" mass="16986">MRVLRHARSTTTYVTTVRVTTMYVLTDAAVSVTKAHTRAPLKMLPFRLTPHSTLDPFTRASSNRSKAATTAPYPARRKTTSGHRRSPVTAGKPPQALSPPHVQPCDHWKCRRTPDFTTLNIERYQRSPKKLYNIPEIPSTITASLLQNSLH</sequence>
<organism evidence="2 3">
    <name type="scientific">Amborella trichopoda</name>
    <dbReference type="NCBI Taxonomy" id="13333"/>
    <lineage>
        <taxon>Eukaryota</taxon>
        <taxon>Viridiplantae</taxon>
        <taxon>Streptophyta</taxon>
        <taxon>Embryophyta</taxon>
        <taxon>Tracheophyta</taxon>
        <taxon>Spermatophyta</taxon>
        <taxon>Magnoliopsida</taxon>
        <taxon>Amborellales</taxon>
        <taxon>Amborellaceae</taxon>
        <taxon>Amborella</taxon>
    </lineage>
</organism>
<feature type="region of interest" description="Disordered" evidence="1">
    <location>
        <begin position="55"/>
        <end position="105"/>
    </location>
</feature>
<keyword evidence="3" id="KW-1185">Reference proteome</keyword>
<dbReference type="EMBL" id="KI392058">
    <property type="protein sequence ID" value="ERN20621.1"/>
    <property type="molecule type" value="Genomic_DNA"/>
</dbReference>
<evidence type="ECO:0000313" key="3">
    <source>
        <dbReference type="Proteomes" id="UP000017836"/>
    </source>
</evidence>
<evidence type="ECO:0000256" key="1">
    <source>
        <dbReference type="SAM" id="MobiDB-lite"/>
    </source>
</evidence>
<protein>
    <submittedName>
        <fullName evidence="2">Uncharacterized protein</fullName>
    </submittedName>
</protein>
<feature type="compositionally biased region" description="Basic residues" evidence="1">
    <location>
        <begin position="75"/>
        <end position="86"/>
    </location>
</feature>
<dbReference type="Gramene" id="ERN20621">
    <property type="protein sequence ID" value="ERN20621"/>
    <property type="gene ID" value="AMTR_s00070p00126280"/>
</dbReference>
<dbReference type="AlphaFoldDB" id="U5D4V3"/>
<evidence type="ECO:0000313" key="2">
    <source>
        <dbReference type="EMBL" id="ERN20621.1"/>
    </source>
</evidence>
<feature type="compositionally biased region" description="Polar residues" evidence="1">
    <location>
        <begin position="59"/>
        <end position="68"/>
    </location>
</feature>
<proteinExistence type="predicted"/>